<evidence type="ECO:0000256" key="1">
    <source>
        <dbReference type="ARBA" id="ARBA00001974"/>
    </source>
</evidence>
<evidence type="ECO:0000313" key="7">
    <source>
        <dbReference type="Proteomes" id="UP001597542"/>
    </source>
</evidence>
<dbReference type="EMBL" id="JBHUKQ010000015">
    <property type="protein sequence ID" value="MFD2484288.1"/>
    <property type="molecule type" value="Genomic_DNA"/>
</dbReference>
<evidence type="ECO:0000313" key="6">
    <source>
        <dbReference type="EMBL" id="MFD2484288.1"/>
    </source>
</evidence>
<dbReference type="PANTHER" id="PTHR43400:SF7">
    <property type="entry name" value="FAD-DEPENDENT OXIDOREDUCTASE 2 FAD BINDING DOMAIN-CONTAINING PROTEIN"/>
    <property type="match status" value="1"/>
</dbReference>
<dbReference type="SUPFAM" id="SSF51905">
    <property type="entry name" value="FAD/NAD(P)-binding domain"/>
    <property type="match status" value="1"/>
</dbReference>
<comment type="cofactor">
    <cofactor evidence="1">
        <name>FAD</name>
        <dbReference type="ChEBI" id="CHEBI:57692"/>
    </cofactor>
</comment>
<dbReference type="InterPro" id="IPR003953">
    <property type="entry name" value="FAD-dep_OxRdtase_2_FAD-bd"/>
</dbReference>
<organism evidence="6 7">
    <name type="scientific">Amycolatopsis albidoflavus</name>
    <dbReference type="NCBI Taxonomy" id="102226"/>
    <lineage>
        <taxon>Bacteria</taxon>
        <taxon>Bacillati</taxon>
        <taxon>Actinomycetota</taxon>
        <taxon>Actinomycetes</taxon>
        <taxon>Pseudonocardiales</taxon>
        <taxon>Pseudonocardiaceae</taxon>
        <taxon>Amycolatopsis</taxon>
    </lineage>
</organism>
<gene>
    <name evidence="6" type="ORF">ACFSUT_28710</name>
</gene>
<keyword evidence="7" id="KW-1185">Reference proteome</keyword>
<dbReference type="RefSeq" id="WP_344277599.1">
    <property type="nucleotide sequence ID" value="NZ_BAAAHV010000012.1"/>
</dbReference>
<proteinExistence type="predicted"/>
<dbReference type="Gene3D" id="3.50.50.60">
    <property type="entry name" value="FAD/NAD(P)-binding domain"/>
    <property type="match status" value="1"/>
</dbReference>
<name>A0ABW5I5U5_9PSEU</name>
<keyword evidence="2" id="KW-0285">Flavoprotein</keyword>
<reference evidence="7" key="1">
    <citation type="journal article" date="2019" name="Int. J. Syst. Evol. Microbiol.">
        <title>The Global Catalogue of Microorganisms (GCM) 10K type strain sequencing project: providing services to taxonomists for standard genome sequencing and annotation.</title>
        <authorList>
            <consortium name="The Broad Institute Genomics Platform"/>
            <consortium name="The Broad Institute Genome Sequencing Center for Infectious Disease"/>
            <person name="Wu L."/>
            <person name="Ma J."/>
        </authorList>
    </citation>
    <scope>NUCLEOTIDE SEQUENCE [LARGE SCALE GENOMIC DNA]</scope>
    <source>
        <strain evidence="7">CGMCC 4.7638</strain>
    </source>
</reference>
<keyword evidence="4" id="KW-0560">Oxidoreductase</keyword>
<keyword evidence="3" id="KW-0274">FAD</keyword>
<sequence length="94" mass="9721">MRPPWPIRSGGEVPCAITFTFGGLKCDPHGRVLDNCGRSPGLYACRDAGRALRQLHPGLYACGEMLGGLFSGNYPGGSGLAAGVVFGRRAGSLA</sequence>
<accession>A0ABW5I5U5</accession>
<dbReference type="InterPro" id="IPR036188">
    <property type="entry name" value="FAD/NAD-bd_sf"/>
</dbReference>
<feature type="domain" description="FAD-dependent oxidoreductase 2 FAD-binding" evidence="5">
    <location>
        <begin position="17"/>
        <end position="78"/>
    </location>
</feature>
<evidence type="ECO:0000256" key="2">
    <source>
        <dbReference type="ARBA" id="ARBA00022630"/>
    </source>
</evidence>
<evidence type="ECO:0000256" key="4">
    <source>
        <dbReference type="ARBA" id="ARBA00023002"/>
    </source>
</evidence>
<evidence type="ECO:0000256" key="3">
    <source>
        <dbReference type="ARBA" id="ARBA00022827"/>
    </source>
</evidence>
<dbReference type="Pfam" id="PF00890">
    <property type="entry name" value="FAD_binding_2"/>
    <property type="match status" value="1"/>
</dbReference>
<dbReference type="PANTHER" id="PTHR43400">
    <property type="entry name" value="FUMARATE REDUCTASE"/>
    <property type="match status" value="1"/>
</dbReference>
<evidence type="ECO:0000259" key="5">
    <source>
        <dbReference type="Pfam" id="PF00890"/>
    </source>
</evidence>
<comment type="caution">
    <text evidence="6">The sequence shown here is derived from an EMBL/GenBank/DDBJ whole genome shotgun (WGS) entry which is preliminary data.</text>
</comment>
<protein>
    <submittedName>
        <fullName evidence="6">FAD-binding protein</fullName>
    </submittedName>
</protein>
<dbReference type="InterPro" id="IPR050315">
    <property type="entry name" value="FAD-oxidoreductase_2"/>
</dbReference>
<dbReference type="Proteomes" id="UP001597542">
    <property type="component" value="Unassembled WGS sequence"/>
</dbReference>